<dbReference type="Proteomes" id="UP000281909">
    <property type="component" value="Chromosome"/>
</dbReference>
<accession>A0A448DUT4</accession>
<dbReference type="EMBL" id="LR134318">
    <property type="protein sequence ID" value="VEF10569.1"/>
    <property type="molecule type" value="Genomic_DNA"/>
</dbReference>
<sequence length="79" mass="8900">MELSNELNLTTLFDQLGLPSDEGSINDFVEAHPLDPDTKLIDADFWSPQQAALLKEWLRADGEEAPIVDELNVRLHRGK</sequence>
<dbReference type="InterPro" id="IPR038086">
    <property type="entry name" value="DUF2789_sf"/>
</dbReference>
<protein>
    <submittedName>
        <fullName evidence="1">Protein of uncharacterized function (DUF2789)</fullName>
    </submittedName>
</protein>
<evidence type="ECO:0000313" key="2">
    <source>
        <dbReference type="Proteomes" id="UP000281909"/>
    </source>
</evidence>
<evidence type="ECO:0000313" key="1">
    <source>
        <dbReference type="EMBL" id="VEF10569.1"/>
    </source>
</evidence>
<proteinExistence type="predicted"/>
<reference evidence="1 2" key="1">
    <citation type="submission" date="2018-12" db="EMBL/GenBank/DDBJ databases">
        <authorList>
            <consortium name="Pathogen Informatics"/>
        </authorList>
    </citation>
    <scope>NUCLEOTIDE SEQUENCE [LARGE SCALE GENOMIC DNA]</scope>
    <source>
        <strain evidence="1 2">NCTC9428</strain>
    </source>
</reference>
<dbReference type="Pfam" id="PF10982">
    <property type="entry name" value="DUF2789"/>
    <property type="match status" value="1"/>
</dbReference>
<dbReference type="Gene3D" id="1.10.10.1130">
    <property type="entry name" value="Uncharacterised protein PF10982, DUF2789"/>
    <property type="match status" value="1"/>
</dbReference>
<name>A0A448DUT4_PSEFL</name>
<dbReference type="InterPro" id="IPR021250">
    <property type="entry name" value="DUF2789"/>
</dbReference>
<gene>
    <name evidence="1" type="ORF">NCTC9428_02175</name>
</gene>
<organism evidence="1 2">
    <name type="scientific">Pseudomonas fluorescens</name>
    <dbReference type="NCBI Taxonomy" id="294"/>
    <lineage>
        <taxon>Bacteria</taxon>
        <taxon>Pseudomonadati</taxon>
        <taxon>Pseudomonadota</taxon>
        <taxon>Gammaproteobacteria</taxon>
        <taxon>Pseudomonadales</taxon>
        <taxon>Pseudomonadaceae</taxon>
        <taxon>Pseudomonas</taxon>
    </lineage>
</organism>
<dbReference type="RefSeq" id="WP_419866595.1">
    <property type="nucleotide sequence ID" value="NZ_LR134318.1"/>
</dbReference>
<dbReference type="AlphaFoldDB" id="A0A448DUT4"/>